<feature type="region of interest" description="Disordered" evidence="1">
    <location>
        <begin position="1"/>
        <end position="175"/>
    </location>
</feature>
<protein>
    <submittedName>
        <fullName evidence="3">Uncharacterized protein</fullName>
    </submittedName>
</protein>
<evidence type="ECO:0000256" key="1">
    <source>
        <dbReference type="SAM" id="MobiDB-lite"/>
    </source>
</evidence>
<feature type="compositionally biased region" description="Polar residues" evidence="1">
    <location>
        <begin position="339"/>
        <end position="350"/>
    </location>
</feature>
<accession>A0A179GJW4</accession>
<organism evidence="3 6">
    <name type="scientific">Purpureocillium lilacinum</name>
    <name type="common">Paecilomyces lilacinus</name>
    <dbReference type="NCBI Taxonomy" id="33203"/>
    <lineage>
        <taxon>Eukaryota</taxon>
        <taxon>Fungi</taxon>
        <taxon>Dikarya</taxon>
        <taxon>Ascomycota</taxon>
        <taxon>Pezizomycotina</taxon>
        <taxon>Sordariomycetes</taxon>
        <taxon>Hypocreomycetidae</taxon>
        <taxon>Hypocreales</taxon>
        <taxon>Ophiocordycipitaceae</taxon>
        <taxon>Purpureocillium</taxon>
    </lineage>
</organism>
<dbReference type="EMBL" id="LCWV01000025">
    <property type="protein sequence ID" value="PWI66450.1"/>
    <property type="molecule type" value="Genomic_DNA"/>
</dbReference>
<comment type="caution">
    <text evidence="3">The sequence shown here is derived from an EMBL/GenBank/DDBJ whole genome shotgun (WGS) entry which is preliminary data.</text>
</comment>
<evidence type="ECO:0000313" key="8">
    <source>
        <dbReference type="Proteomes" id="UP001287286"/>
    </source>
</evidence>
<evidence type="ECO:0000313" key="3">
    <source>
        <dbReference type="EMBL" id="OAQ77651.1"/>
    </source>
</evidence>
<dbReference type="GeneID" id="28889858"/>
<dbReference type="Proteomes" id="UP000245956">
    <property type="component" value="Unassembled WGS sequence"/>
</dbReference>
<sequence length="434" mass="47696">MLASHRDQENLAHSQQVPTKQQPKTPGARYPKTPLAFRNDENLPTAFAGKTGLGGAGTKPGGMDRMTAKKGQQQSMVTPMEPRTRAPLGNKTTNAKAKAGRSGGVKERVNEIEKSQAKQTNVQKPKLQPVDVAPIKLKIQPDSQDNHSDHDDEPEYAPPPVAPLPYESDVLPKGGLTFEGLKKENFLKGFYQHYNRPDGNGISREEKKFNEEMEAVLKRVEERTQRDLDDLQWNAADIEETTAAIRRKPEESKDERARVRAGTQRNPPTITSRRAASALAMSSGAQKLAPNKAMTAPKAPRRPLSALMSRSRPAKPITSTAATATGNIAAEAASRTTIGYNKGRTASSMLSRRAPSVSERRNPVTRAPTPRDAESDLTITPARIRQGPSRSETPAERLQFLSIFDDVDDEDLPPMRGPLLDSDDDEEFEMKLTI</sequence>
<feature type="compositionally biased region" description="Gly residues" evidence="1">
    <location>
        <begin position="51"/>
        <end position="60"/>
    </location>
</feature>
<keyword evidence="8" id="KW-1185">Reference proteome</keyword>
<gene>
    <name evidence="5" type="ORF">PCL_05148</name>
    <name evidence="2" type="ORF">Purlil1_8800</name>
    <name evidence="3" type="ORF">VFPBJ_08123</name>
    <name evidence="4" type="ORF">VFPFJ_07735</name>
</gene>
<dbReference type="EMBL" id="LSBH01000006">
    <property type="protein sequence ID" value="OAQ77651.1"/>
    <property type="molecule type" value="Genomic_DNA"/>
</dbReference>
<dbReference type="OMA" id="EMWSRCK"/>
<reference evidence="2 8" key="5">
    <citation type="journal article" date="2024" name="Microbiol. Resour. Announc.">
        <title>Genome annotations for the ascomycete fungi Trichoderma harzianum, Trichoderma aggressivum, and Purpureocillium lilacinum.</title>
        <authorList>
            <person name="Beijen E.P.W."/>
            <person name="Ohm R.A."/>
        </authorList>
    </citation>
    <scope>NUCLEOTIDE SEQUENCE [LARGE SCALE GENOMIC DNA]</scope>
    <source>
        <strain evidence="2 8">CBS 150709</strain>
    </source>
</reference>
<feature type="compositionally biased region" description="Basic and acidic residues" evidence="1">
    <location>
        <begin position="1"/>
        <end position="10"/>
    </location>
</feature>
<feature type="region of interest" description="Disordered" evidence="1">
    <location>
        <begin position="237"/>
        <end position="320"/>
    </location>
</feature>
<evidence type="ECO:0000313" key="5">
    <source>
        <dbReference type="EMBL" id="PWI66450.1"/>
    </source>
</evidence>
<feature type="compositionally biased region" description="Basic and acidic residues" evidence="1">
    <location>
        <begin position="247"/>
        <end position="258"/>
    </location>
</feature>
<dbReference type="Proteomes" id="UP000078340">
    <property type="component" value="Unassembled WGS sequence"/>
</dbReference>
<dbReference type="KEGG" id="plj:28889858"/>
<feature type="region of interest" description="Disordered" evidence="1">
    <location>
        <begin position="339"/>
        <end position="396"/>
    </location>
</feature>
<reference evidence="5 7" key="2">
    <citation type="journal article" date="2016" name="Front. Microbiol.">
        <title>Genome and transcriptome sequences reveal the specific parasitism of the nematophagous Purpureocillium lilacinum 36-1.</title>
        <authorList>
            <person name="Xie J."/>
            <person name="Li S."/>
            <person name="Mo C."/>
            <person name="Xiao X."/>
            <person name="Peng D."/>
            <person name="Wang G."/>
            <person name="Xiao Y."/>
        </authorList>
    </citation>
    <scope>NUCLEOTIDE SEQUENCE [LARGE SCALE GENOMIC DNA]</scope>
    <source>
        <strain evidence="5 7">36-1</strain>
    </source>
</reference>
<proteinExistence type="predicted"/>
<feature type="compositionally biased region" description="Basic and acidic residues" evidence="1">
    <location>
        <begin position="104"/>
        <end position="116"/>
    </location>
</feature>
<evidence type="ECO:0000313" key="4">
    <source>
        <dbReference type="EMBL" id="OAQ85346.1"/>
    </source>
</evidence>
<evidence type="ECO:0000313" key="7">
    <source>
        <dbReference type="Proteomes" id="UP000245956"/>
    </source>
</evidence>
<feature type="compositionally biased region" description="Low complexity" evidence="1">
    <location>
        <begin position="15"/>
        <end position="26"/>
    </location>
</feature>
<dbReference type="EMBL" id="JAWRVI010000037">
    <property type="protein sequence ID" value="KAK4086850.1"/>
    <property type="molecule type" value="Genomic_DNA"/>
</dbReference>
<feature type="region of interest" description="Disordered" evidence="1">
    <location>
        <begin position="408"/>
        <end position="434"/>
    </location>
</feature>
<name>A0A179GJW4_PURLI</name>
<dbReference type="RefSeq" id="XP_018176203.1">
    <property type="nucleotide sequence ID" value="XM_018324809.1"/>
</dbReference>
<feature type="compositionally biased region" description="Low complexity" evidence="1">
    <location>
        <begin position="272"/>
        <end position="285"/>
    </location>
</feature>
<dbReference type="Proteomes" id="UP001287286">
    <property type="component" value="Unassembled WGS sequence"/>
</dbReference>
<reference evidence="5" key="1">
    <citation type="submission" date="2015-05" db="EMBL/GenBank/DDBJ databases">
        <authorList>
            <person name="Wang D.B."/>
            <person name="Wang M."/>
        </authorList>
    </citation>
    <scope>NUCLEOTIDE SEQUENCE</scope>
    <source>
        <strain evidence="5">36-1</strain>
    </source>
</reference>
<dbReference type="AlphaFoldDB" id="A0A179GJW4"/>
<dbReference type="EMBL" id="LSBI01000007">
    <property type="protein sequence ID" value="OAQ85346.1"/>
    <property type="molecule type" value="Genomic_DNA"/>
</dbReference>
<dbReference type="OrthoDB" id="5327145at2759"/>
<reference evidence="2" key="4">
    <citation type="submission" date="2023-11" db="EMBL/GenBank/DDBJ databases">
        <authorList>
            <person name="Beijen E."/>
            <person name="Ohm R.A."/>
        </authorList>
    </citation>
    <scope>NUCLEOTIDE SEQUENCE</scope>
    <source>
        <strain evidence="2">CBS 150709</strain>
    </source>
</reference>
<evidence type="ECO:0000313" key="6">
    <source>
        <dbReference type="Proteomes" id="UP000078240"/>
    </source>
</evidence>
<evidence type="ECO:0000313" key="2">
    <source>
        <dbReference type="EMBL" id="KAK4086850.1"/>
    </source>
</evidence>
<reference evidence="3 6" key="3">
    <citation type="submission" date="2016-01" db="EMBL/GenBank/DDBJ databases">
        <title>Biosynthesis of antibiotic leucinostatins and their inhibition on Phytophthora in bio-control Purpureocillium lilacinum.</title>
        <authorList>
            <person name="Wang G."/>
            <person name="Liu Z."/>
            <person name="Lin R."/>
            <person name="Li E."/>
            <person name="Mao Z."/>
            <person name="Ling J."/>
            <person name="Yin W."/>
            <person name="Xie B."/>
        </authorList>
    </citation>
    <scope>NUCLEOTIDE SEQUENCE [LARGE SCALE GENOMIC DNA]</scope>
    <source>
        <strain evidence="3">PLBJ-1</strain>
        <strain evidence="4">PLFJ-1</strain>
    </source>
</reference>
<dbReference type="Proteomes" id="UP000078240">
    <property type="component" value="Unassembled WGS sequence"/>
</dbReference>